<sequence>MRKIIITISLLIIAVFAAVWLYFSNISSFESTTEKAFNTIPADASLIFEYKNETSYYDIFKDFTLFKDVLGTDISNHLTALKNTFIDEADFNDALFSSELYFSIHQIGKNQADVLIIAPLNNKQLKSSEESLNSLKQKFKIEEKQLDKNKLYTLTFNNQSKFYFTLVQTVWIGSFNENLIQKALLESSNKKQKFFKGESFSSVRNKNAIANLYINYQNLASFLAGFSKKDKPAETENLKTFPAFSSLNINYQKNAFMFSGITELEQKGSFAALFLNQQPGKCSLLDLVPFDAASYLFYLVSNQEAFQKDLNALLEKRKESDKRKSQLQNISQRHSINIEKEFPLVLGKEFGCIQVASGNKIGIIKTTNTGRLSFILSTISTAVNSKISRFDDSDLLYYHLGDPFKGFRRPYYAIIENHLLVSNNVQALNGFLKDYEEQDFLNRTDKNLHFQQYLSNQGNIFYFLHNSNAKAIIKSYLSSKASKKFKSDDFGWKNIYGVSMQFSADKNKFFTNLYMSKVPELEDLNPKADSLLIDSLLK</sequence>
<reference evidence="1 2" key="1">
    <citation type="submission" date="2019-11" db="EMBL/GenBank/DDBJ databases">
        <authorList>
            <person name="Cheng Q."/>
            <person name="Yang Z."/>
        </authorList>
    </citation>
    <scope>NUCLEOTIDE SEQUENCE [LARGE SCALE GENOMIC DNA]</scope>
    <source>
        <strain evidence="1 2">HX-22-1</strain>
    </source>
</reference>
<evidence type="ECO:0000313" key="2">
    <source>
        <dbReference type="Proteomes" id="UP000462931"/>
    </source>
</evidence>
<evidence type="ECO:0000313" key="1">
    <source>
        <dbReference type="EMBL" id="MRX48301.1"/>
    </source>
</evidence>
<dbReference type="RefSeq" id="WP_154288391.1">
    <property type="nucleotide sequence ID" value="NZ_WKJI01000004.1"/>
</dbReference>
<evidence type="ECO:0008006" key="3">
    <source>
        <dbReference type="Google" id="ProtNLM"/>
    </source>
</evidence>
<dbReference type="EMBL" id="WKJI01000004">
    <property type="protein sequence ID" value="MRX48301.1"/>
    <property type="molecule type" value="Genomic_DNA"/>
</dbReference>
<protein>
    <recommendedName>
        <fullName evidence="3">DUF3352 domain-containing protein</fullName>
    </recommendedName>
</protein>
<comment type="caution">
    <text evidence="1">The sequence shown here is derived from an EMBL/GenBank/DDBJ whole genome shotgun (WGS) entry which is preliminary data.</text>
</comment>
<accession>A0A7K0FRN9</accession>
<dbReference type="AlphaFoldDB" id="A0A7K0FRN9"/>
<dbReference type="Proteomes" id="UP000462931">
    <property type="component" value="Unassembled WGS sequence"/>
</dbReference>
<gene>
    <name evidence="1" type="ORF">GJJ64_13970</name>
</gene>
<organism evidence="1 2">
    <name type="scientific">Pedobacter puniceum</name>
    <dbReference type="NCBI Taxonomy" id="2666136"/>
    <lineage>
        <taxon>Bacteria</taxon>
        <taxon>Pseudomonadati</taxon>
        <taxon>Bacteroidota</taxon>
        <taxon>Sphingobacteriia</taxon>
        <taxon>Sphingobacteriales</taxon>
        <taxon>Sphingobacteriaceae</taxon>
        <taxon>Pedobacter</taxon>
    </lineage>
</organism>
<proteinExistence type="predicted"/>
<keyword evidence="2" id="KW-1185">Reference proteome</keyword>
<name>A0A7K0FRN9_9SPHI</name>